<reference evidence="9 10" key="1">
    <citation type="journal article" date="2021" name="Int. J. Syst. Evol. Microbiol.">
        <title>Classification of three corynebacterial strains isolated from a small paddock in North Rhine-Westphalia: proposal of &lt;i&gt;Corynebacterium kalinowskii&lt;/i&gt; sp. nov., &lt;i&gt;Corynebacterium comes&lt;/i&gt; sp. nov. and &lt;i&gt;Corynebacterium occultum&lt;/i&gt; sp. nov.</title>
        <authorList>
            <person name="Schaffert L."/>
            <person name="Ruwe M."/>
            <person name="Milse J."/>
            <person name="Hanuschka K."/>
            <person name="Ortseifen V."/>
            <person name="Droste J."/>
            <person name="Brandt D."/>
            <person name="Schl L."/>
            <person name="Kutter Y."/>
            <person name="Vinke S."/>
            <person name="Vieh P."/>
            <person name="Jacob L."/>
            <person name="L N.C."/>
            <person name="Schulte-Berndt E."/>
            <person name="Hain C."/>
            <person name="Linder M."/>
            <person name="Schmidt P."/>
            <person name="Wollenschl L."/>
            <person name="Luttermann T."/>
            <person name="Thieme E."/>
            <person name="Hassa J."/>
            <person name="Haak M."/>
            <person name="Wittchen M."/>
            <person name="Mentz A."/>
            <person name="Persicke M."/>
            <person name="Busche T."/>
            <person name="R C."/>
        </authorList>
    </citation>
    <scope>NUCLEOTIDE SEQUENCE [LARGE SCALE GENOMIC DNA]</scope>
    <source>
        <strain evidence="9 10">2019</strain>
    </source>
</reference>
<evidence type="ECO:0000256" key="2">
    <source>
        <dbReference type="ARBA" id="ARBA00004902"/>
    </source>
</evidence>
<evidence type="ECO:0000256" key="8">
    <source>
        <dbReference type="PIRSR" id="PIRSR001399-3"/>
    </source>
</evidence>
<dbReference type="PANTHER" id="PTHR21272:SF3">
    <property type="entry name" value="CATABOLIC 3-DEHYDROQUINASE"/>
    <property type="match status" value="1"/>
</dbReference>
<dbReference type="InterPro" id="IPR001874">
    <property type="entry name" value="DHquinase_II"/>
</dbReference>
<evidence type="ECO:0000256" key="5">
    <source>
        <dbReference type="ARBA" id="ARBA00012060"/>
    </source>
</evidence>
<comment type="catalytic activity">
    <reaction evidence="1">
        <text>3-dehydroquinate = 3-dehydroshikimate + H2O</text>
        <dbReference type="Rhea" id="RHEA:21096"/>
        <dbReference type="ChEBI" id="CHEBI:15377"/>
        <dbReference type="ChEBI" id="CHEBI:16630"/>
        <dbReference type="ChEBI" id="CHEBI:32364"/>
        <dbReference type="EC" id="4.2.1.10"/>
    </reaction>
</comment>
<comment type="similarity">
    <text evidence="3">Belongs to the type-II 3-dehydroquinase family.</text>
</comment>
<gene>
    <name evidence="9" type="primary">aroQ1</name>
    <name evidence="9" type="ORF">CETAM_00510</name>
</gene>
<dbReference type="GO" id="GO:0019631">
    <property type="term" value="P:quinate catabolic process"/>
    <property type="evidence" value="ECO:0007669"/>
    <property type="project" value="TreeGrafter"/>
</dbReference>
<dbReference type="InterPro" id="IPR036441">
    <property type="entry name" value="DHquinase_II_sf"/>
</dbReference>
<sequence>MRTWTATDLRLTDREWTIGIIDGPNMSQLGKRDPTKYGSITWDELDAKNRSWGEKLGVKIISLVSNHDGEILDWIHQHSDDVDAWMVNPAGLQTYAEGIRQAFEMSGKPYAETHFANTVRHFAQSSPHIRLESGLTSQAQSLVMGLRHQSYLSSLVGITLHLDEQHLDPDN</sequence>
<dbReference type="UniPathway" id="UPA00053">
    <property type="reaction ID" value="UER00086"/>
</dbReference>
<accession>A0A6B8VWQ6</accession>
<evidence type="ECO:0000256" key="3">
    <source>
        <dbReference type="ARBA" id="ARBA00011037"/>
    </source>
</evidence>
<dbReference type="EMBL" id="CP046453">
    <property type="protein sequence ID" value="QGU03395.1"/>
    <property type="molecule type" value="Genomic_DNA"/>
</dbReference>
<evidence type="ECO:0000256" key="6">
    <source>
        <dbReference type="ARBA" id="ARBA00023239"/>
    </source>
</evidence>
<evidence type="ECO:0000313" key="10">
    <source>
        <dbReference type="Proteomes" id="UP000425178"/>
    </source>
</evidence>
<organism evidence="9 10">
    <name type="scientific">Corynebacterium comes</name>
    <dbReference type="NCBI Taxonomy" id="2675218"/>
    <lineage>
        <taxon>Bacteria</taxon>
        <taxon>Bacillati</taxon>
        <taxon>Actinomycetota</taxon>
        <taxon>Actinomycetes</taxon>
        <taxon>Mycobacteriales</taxon>
        <taxon>Corynebacteriaceae</taxon>
        <taxon>Corynebacterium</taxon>
    </lineage>
</organism>
<dbReference type="RefSeq" id="WP_156226586.1">
    <property type="nucleotide sequence ID" value="NZ_CP046453.1"/>
</dbReference>
<feature type="active site" description="Proton donor" evidence="7">
    <location>
        <position position="114"/>
    </location>
</feature>
<feature type="site" description="Transition state stabilizer" evidence="8">
    <location>
        <position position="32"/>
    </location>
</feature>
<feature type="active site" description="Proton acceptor" evidence="7">
    <location>
        <position position="37"/>
    </location>
</feature>
<comment type="pathway">
    <text evidence="2">Metabolic intermediate biosynthesis; chorismate biosynthesis; chorismate from D-erythrose 4-phosphate and phosphoenolpyruvate: step 3/7.</text>
</comment>
<evidence type="ECO:0000256" key="1">
    <source>
        <dbReference type="ARBA" id="ARBA00001864"/>
    </source>
</evidence>
<dbReference type="AlphaFoldDB" id="A0A6B8VWQ6"/>
<protein>
    <recommendedName>
        <fullName evidence="5">3-dehydroquinate dehydratase</fullName>
        <ecNumber evidence="5">4.2.1.10</ecNumber>
    </recommendedName>
</protein>
<dbReference type="PANTHER" id="PTHR21272">
    <property type="entry name" value="CATABOLIC 3-DEHYDROQUINASE"/>
    <property type="match status" value="1"/>
</dbReference>
<dbReference type="KEGG" id="ccoe:CETAM_00510"/>
<name>A0A6B8VWQ6_9CORY</name>
<dbReference type="Pfam" id="PF01220">
    <property type="entry name" value="DHquinase_II"/>
    <property type="match status" value="1"/>
</dbReference>
<dbReference type="EC" id="4.2.1.10" evidence="5"/>
<dbReference type="GO" id="GO:0009423">
    <property type="term" value="P:chorismate biosynthetic process"/>
    <property type="evidence" value="ECO:0007669"/>
    <property type="project" value="UniProtKB-UniPathway"/>
</dbReference>
<evidence type="ECO:0000256" key="4">
    <source>
        <dbReference type="ARBA" id="ARBA00011193"/>
    </source>
</evidence>
<keyword evidence="10" id="KW-1185">Reference proteome</keyword>
<proteinExistence type="inferred from homology"/>
<evidence type="ECO:0000313" key="9">
    <source>
        <dbReference type="EMBL" id="QGU03395.1"/>
    </source>
</evidence>
<keyword evidence="6 9" id="KW-0456">Lyase</keyword>
<dbReference type="GO" id="GO:0003855">
    <property type="term" value="F:3-dehydroquinate dehydratase activity"/>
    <property type="evidence" value="ECO:0007669"/>
    <property type="project" value="UniProtKB-EC"/>
</dbReference>
<evidence type="ECO:0000256" key="7">
    <source>
        <dbReference type="PIRSR" id="PIRSR001399-1"/>
    </source>
</evidence>
<dbReference type="SUPFAM" id="SSF52304">
    <property type="entry name" value="Type II 3-dehydroquinate dehydratase"/>
    <property type="match status" value="1"/>
</dbReference>
<dbReference type="Proteomes" id="UP000425178">
    <property type="component" value="Chromosome"/>
</dbReference>
<dbReference type="PIRSF" id="PIRSF001399">
    <property type="entry name" value="DHquinase_II"/>
    <property type="match status" value="1"/>
</dbReference>
<dbReference type="Gene3D" id="3.40.50.9100">
    <property type="entry name" value="Dehydroquinase, class II"/>
    <property type="match status" value="1"/>
</dbReference>
<comment type="subunit">
    <text evidence="4">Homododecamer.</text>
</comment>